<accession>A0A7C9A5C0</accession>
<dbReference type="AlphaFoldDB" id="A0A7C9A5C0"/>
<evidence type="ECO:0000313" key="1">
    <source>
        <dbReference type="EMBL" id="MBA4659759.1"/>
    </source>
</evidence>
<reference evidence="1" key="1">
    <citation type="journal article" date="2013" name="J. Plant Res.">
        <title>Effect of fungi and light on seed germination of three Opuntia species from semiarid lands of central Mexico.</title>
        <authorList>
            <person name="Delgado-Sanchez P."/>
            <person name="Jimenez-Bremont J.F."/>
            <person name="Guerrero-Gonzalez Mde L."/>
            <person name="Flores J."/>
        </authorList>
    </citation>
    <scope>NUCLEOTIDE SEQUENCE</scope>
    <source>
        <tissue evidence="1">Cladode</tissue>
    </source>
</reference>
<reference evidence="1" key="2">
    <citation type="submission" date="2020-07" db="EMBL/GenBank/DDBJ databases">
        <authorList>
            <person name="Vera ALvarez R."/>
            <person name="Arias-Moreno D.M."/>
            <person name="Jimenez-Jacinto V."/>
            <person name="Jimenez-Bremont J.F."/>
            <person name="Swaminathan K."/>
            <person name="Moose S.P."/>
            <person name="Guerrero-Gonzalez M.L."/>
            <person name="Marino-Ramirez L."/>
            <person name="Landsman D."/>
            <person name="Rodriguez-Kessler M."/>
            <person name="Delgado-Sanchez P."/>
        </authorList>
    </citation>
    <scope>NUCLEOTIDE SEQUENCE</scope>
    <source>
        <tissue evidence="1">Cladode</tissue>
    </source>
</reference>
<sequence>MNPSVRKKKPPDPLLSSFDLSITSNLLVDLAMSLFLHRVPFPAIPFPWPLLDPTLLSATRFYQIDSRVQSTTRRFWSQSESATILDIFWVPNLSGYCDETSGSNPGRVSASQLGSAFLILGPRSAIAERRCHDWKTYSVSLRLGCFSVPRQPQLINTIVVYLIYWPS</sequence>
<name>A0A7C9A5C0_OPUST</name>
<protein>
    <submittedName>
        <fullName evidence="1">Uncharacterized protein</fullName>
    </submittedName>
</protein>
<dbReference type="EMBL" id="GISG01205037">
    <property type="protein sequence ID" value="MBA4659759.1"/>
    <property type="molecule type" value="Transcribed_RNA"/>
</dbReference>
<organism evidence="1">
    <name type="scientific">Opuntia streptacantha</name>
    <name type="common">Prickly pear cactus</name>
    <name type="synonym">Opuntia cardona</name>
    <dbReference type="NCBI Taxonomy" id="393608"/>
    <lineage>
        <taxon>Eukaryota</taxon>
        <taxon>Viridiplantae</taxon>
        <taxon>Streptophyta</taxon>
        <taxon>Embryophyta</taxon>
        <taxon>Tracheophyta</taxon>
        <taxon>Spermatophyta</taxon>
        <taxon>Magnoliopsida</taxon>
        <taxon>eudicotyledons</taxon>
        <taxon>Gunneridae</taxon>
        <taxon>Pentapetalae</taxon>
        <taxon>Caryophyllales</taxon>
        <taxon>Cactineae</taxon>
        <taxon>Cactaceae</taxon>
        <taxon>Opuntioideae</taxon>
        <taxon>Opuntia</taxon>
    </lineage>
</organism>
<proteinExistence type="predicted"/>